<comment type="caution">
    <text evidence="3">The sequence shown here is derived from an EMBL/GenBank/DDBJ whole genome shotgun (WGS) entry which is preliminary data.</text>
</comment>
<evidence type="ECO:0000256" key="1">
    <source>
        <dbReference type="SAM" id="MobiDB-lite"/>
    </source>
</evidence>
<dbReference type="SUPFAM" id="SSF49723">
    <property type="entry name" value="Lipase/lipooxygenase domain (PLAT/LH2 domain)"/>
    <property type="match status" value="1"/>
</dbReference>
<dbReference type="Gene3D" id="2.60.60.20">
    <property type="entry name" value="PLAT/LH2 domain"/>
    <property type="match status" value="1"/>
</dbReference>
<reference evidence="3 4" key="1">
    <citation type="submission" date="2023-01" db="EMBL/GenBank/DDBJ databases">
        <title>Minimal conservation of predation-associated metabolite biosynthetic gene clusters underscores biosynthetic potential of Myxococcota including descriptions for ten novel species: Archangium lansinium sp. nov., Myxococcus landrumus sp. nov., Nannocystis bai.</title>
        <authorList>
            <person name="Ahearne A."/>
            <person name="Stevens C."/>
            <person name="Dowd S."/>
        </authorList>
    </citation>
    <scope>NUCLEOTIDE SEQUENCE [LARGE SCALE GENOMIC DNA]</scope>
    <source>
        <strain evidence="3 4">WIWO2</strain>
    </source>
</reference>
<dbReference type="InterPro" id="IPR003961">
    <property type="entry name" value="FN3_dom"/>
</dbReference>
<feature type="region of interest" description="Disordered" evidence="1">
    <location>
        <begin position="46"/>
        <end position="73"/>
    </location>
</feature>
<dbReference type="PROSITE" id="PS50853">
    <property type="entry name" value="FN3"/>
    <property type="match status" value="1"/>
</dbReference>
<dbReference type="RefSeq" id="WP_272096806.1">
    <property type="nucleotide sequence ID" value="NZ_JAQNDK010000002.1"/>
</dbReference>
<feature type="domain" description="Fibronectin type-III" evidence="2">
    <location>
        <begin position="67"/>
        <end position="160"/>
    </location>
</feature>
<dbReference type="InterPro" id="IPR013783">
    <property type="entry name" value="Ig-like_fold"/>
</dbReference>
<dbReference type="CDD" id="cd00063">
    <property type="entry name" value="FN3"/>
    <property type="match status" value="1"/>
</dbReference>
<protein>
    <submittedName>
        <fullName evidence="3">Fibronectin type III domain-containing protein</fullName>
    </submittedName>
</protein>
<organism evidence="3 4">
    <name type="scientific">Sorangium atrum</name>
    <dbReference type="NCBI Taxonomy" id="2995308"/>
    <lineage>
        <taxon>Bacteria</taxon>
        <taxon>Pseudomonadati</taxon>
        <taxon>Myxococcota</taxon>
        <taxon>Polyangia</taxon>
        <taxon>Polyangiales</taxon>
        <taxon>Polyangiaceae</taxon>
        <taxon>Sorangium</taxon>
    </lineage>
</organism>
<dbReference type="Pfam" id="PF00041">
    <property type="entry name" value="fn3"/>
    <property type="match status" value="1"/>
</dbReference>
<proteinExistence type="predicted"/>
<dbReference type="InterPro" id="IPR036392">
    <property type="entry name" value="PLAT/LH2_dom_sf"/>
</dbReference>
<accession>A0ABT5C1F0</accession>
<dbReference type="InterPro" id="IPR036116">
    <property type="entry name" value="FN3_sf"/>
</dbReference>
<gene>
    <name evidence="3" type="ORF">POL72_18830</name>
</gene>
<dbReference type="SMART" id="SM00060">
    <property type="entry name" value="FN3"/>
    <property type="match status" value="1"/>
</dbReference>
<evidence type="ECO:0000313" key="4">
    <source>
        <dbReference type="Proteomes" id="UP001217485"/>
    </source>
</evidence>
<sequence length="485" mass="52060">MFSNQHFSRSVSIMSAREGRRGARTLGLMLTALSLTGTAFALPPLPPPGEGGPVIDPVDPSTQPPAAPSGISVGTRTATTVALSFRDSSPYETGYQLQRRGGGSTSWVTRRSFGALSSGATASFTDSGLTPDTSYCYRVRAYNEYGQRFSPERCVFSRDGRGYRVWRAQLEVRVADRSDANTDDAVFARLNGGAVPSGNITYMDYGRDDFERGSTFTYDLNLDSIDDIGDITQITLSKDGDDALCVQGFSLLVNGMEVFDRDFGAASSCHWLDTDGGHSPTLTVTHAELRAHPAWAGYNHTAAQFLLAFGIPNEELVSRVEALVGDSLHGEDLYWGNLYGPAVEITRGCPASEAGCTTAHVDLDLAYSTWLPDPEVDVDFDLDFVCADGALSIVTSNLEVDADSDWYYEVLGLGLLEILDYKVRRGVEAAWEEISQTLDVGAECRVNVTPEGGLSIEAVPSSGGPRVRPGLGVFGGAVNSPVVRP</sequence>
<dbReference type="EMBL" id="JAQNDK010000002">
    <property type="protein sequence ID" value="MDC0679803.1"/>
    <property type="molecule type" value="Genomic_DNA"/>
</dbReference>
<dbReference type="SUPFAM" id="SSF49265">
    <property type="entry name" value="Fibronectin type III"/>
    <property type="match status" value="1"/>
</dbReference>
<dbReference type="Proteomes" id="UP001217485">
    <property type="component" value="Unassembled WGS sequence"/>
</dbReference>
<keyword evidence="4" id="KW-1185">Reference proteome</keyword>
<evidence type="ECO:0000313" key="3">
    <source>
        <dbReference type="EMBL" id="MDC0679803.1"/>
    </source>
</evidence>
<name>A0ABT5C1F0_9BACT</name>
<dbReference type="Gene3D" id="2.60.40.10">
    <property type="entry name" value="Immunoglobulins"/>
    <property type="match status" value="1"/>
</dbReference>
<evidence type="ECO:0000259" key="2">
    <source>
        <dbReference type="PROSITE" id="PS50853"/>
    </source>
</evidence>